<evidence type="ECO:0000256" key="3">
    <source>
        <dbReference type="ARBA" id="ARBA00022475"/>
    </source>
</evidence>
<dbReference type="RefSeq" id="WP_033539444.1">
    <property type="nucleotide sequence ID" value="NZ_CP022272.1"/>
</dbReference>
<organism evidence="9 11">
    <name type="scientific">Shewanella marisflavi</name>
    <dbReference type="NCBI Taxonomy" id="260364"/>
    <lineage>
        <taxon>Bacteria</taxon>
        <taxon>Pseudomonadati</taxon>
        <taxon>Pseudomonadota</taxon>
        <taxon>Gammaproteobacteria</taxon>
        <taxon>Alteromonadales</taxon>
        <taxon>Shewanellaceae</taxon>
        <taxon>Shewanella</taxon>
    </lineage>
</organism>
<evidence type="ECO:0000256" key="2">
    <source>
        <dbReference type="ARBA" id="ARBA00022448"/>
    </source>
</evidence>
<dbReference type="GO" id="GO:0005886">
    <property type="term" value="C:plasma membrane"/>
    <property type="evidence" value="ECO:0007669"/>
    <property type="project" value="UniProtKB-SubCell"/>
</dbReference>
<dbReference type="AlphaFoldDB" id="A0AAC9U019"/>
<comment type="subcellular location">
    <subcellularLocation>
        <location evidence="1">Cell membrane</location>
        <topology evidence="1">Multi-pass membrane protein</topology>
    </subcellularLocation>
</comment>
<dbReference type="InterPro" id="IPR036259">
    <property type="entry name" value="MFS_trans_sf"/>
</dbReference>
<dbReference type="Proteomes" id="UP000198233">
    <property type="component" value="Chromosome"/>
</dbReference>
<keyword evidence="6 7" id="KW-0472">Membrane</keyword>
<sequence length="389" mass="41391">MLDVADNCKSNNPTAPIIGLSFFALASGFLMSLIPLSLHSFGLSEQLAPWLASIFYLGLLIGALRAERIIAKVGHRQAFMLFLALLIASIFAMLLLPTAGIWLGARLLGGFAVAGVFVVVESWLLMANSLKARAKRLGIYMACLYGGSAVGQLAIGEVGTQGVLPYLFVIALLALAMLAPLLITSGQPSHQQQQKLSIKEIAGLSRPAIVGCLVSGLLLGPIYGLMPVYIAKQVGEPNLTGLLMAAIILGGMAIQPLVSYLSPRMDKRLLMAMCCLIGLMGVIGAIESNDFTLKALSYFILGAASFALYPVAISLACDKLPSVKLVSATELMLLCYSLGSVAGPLLALTLDNKRQGMMLYLGICLLSTCLYMLIKSMQKIHTQTDHLQN</sequence>
<evidence type="ECO:0000313" key="12">
    <source>
        <dbReference type="Proteomes" id="UP000318758"/>
    </source>
</evidence>
<evidence type="ECO:0000256" key="5">
    <source>
        <dbReference type="ARBA" id="ARBA00022989"/>
    </source>
</evidence>
<dbReference type="KEGG" id="smav:CFF01_16385"/>
<feature type="domain" description="Major facilitator superfamily (MFS) profile" evidence="8">
    <location>
        <begin position="12"/>
        <end position="379"/>
    </location>
</feature>
<accession>A0AAC9U019</accession>
<feature type="transmembrane region" description="Helical" evidence="7">
    <location>
        <begin position="17"/>
        <end position="41"/>
    </location>
</feature>
<feature type="transmembrane region" description="Helical" evidence="7">
    <location>
        <begin position="167"/>
        <end position="186"/>
    </location>
</feature>
<feature type="transmembrane region" description="Helical" evidence="7">
    <location>
        <begin position="356"/>
        <end position="374"/>
    </location>
</feature>
<keyword evidence="3" id="KW-1003">Cell membrane</keyword>
<name>A0AAC9U019_9GAMM</name>
<dbReference type="EMBL" id="CP041153">
    <property type="protein sequence ID" value="QDF76613.1"/>
    <property type="molecule type" value="Genomic_DNA"/>
</dbReference>
<keyword evidence="4 7" id="KW-0812">Transmembrane</keyword>
<feature type="transmembrane region" description="Helical" evidence="7">
    <location>
        <begin position="329"/>
        <end position="350"/>
    </location>
</feature>
<dbReference type="Proteomes" id="UP000318758">
    <property type="component" value="Chromosome"/>
</dbReference>
<evidence type="ECO:0000313" key="9">
    <source>
        <dbReference type="EMBL" id="ASJ98040.1"/>
    </source>
</evidence>
<feature type="transmembrane region" description="Helical" evidence="7">
    <location>
        <begin position="107"/>
        <end position="125"/>
    </location>
</feature>
<feature type="transmembrane region" description="Helical" evidence="7">
    <location>
        <begin position="242"/>
        <end position="262"/>
    </location>
</feature>
<gene>
    <name evidence="9" type="ORF">CFF01_16385</name>
    <name evidence="10" type="ORF">FGA12_16385</name>
</gene>
<keyword evidence="5 7" id="KW-1133">Transmembrane helix</keyword>
<keyword evidence="12" id="KW-1185">Reference proteome</keyword>
<feature type="transmembrane region" description="Helical" evidence="7">
    <location>
        <begin position="207"/>
        <end position="230"/>
    </location>
</feature>
<feature type="transmembrane region" description="Helical" evidence="7">
    <location>
        <begin position="47"/>
        <end position="66"/>
    </location>
</feature>
<dbReference type="InterPro" id="IPR011701">
    <property type="entry name" value="MFS"/>
</dbReference>
<evidence type="ECO:0000313" key="11">
    <source>
        <dbReference type="Proteomes" id="UP000198233"/>
    </source>
</evidence>
<evidence type="ECO:0000256" key="4">
    <source>
        <dbReference type="ARBA" id="ARBA00022692"/>
    </source>
</evidence>
<protein>
    <submittedName>
        <fullName evidence="9">MFS transporter</fullName>
    </submittedName>
</protein>
<feature type="transmembrane region" description="Helical" evidence="7">
    <location>
        <begin position="269"/>
        <end position="286"/>
    </location>
</feature>
<dbReference type="GO" id="GO:0022857">
    <property type="term" value="F:transmembrane transporter activity"/>
    <property type="evidence" value="ECO:0007669"/>
    <property type="project" value="InterPro"/>
</dbReference>
<evidence type="ECO:0000256" key="6">
    <source>
        <dbReference type="ARBA" id="ARBA00023136"/>
    </source>
</evidence>
<feature type="transmembrane region" description="Helical" evidence="7">
    <location>
        <begin position="137"/>
        <end position="155"/>
    </location>
</feature>
<dbReference type="PANTHER" id="PTHR23521:SF2">
    <property type="entry name" value="TRANSPORTER MFS SUPERFAMILY"/>
    <property type="match status" value="1"/>
</dbReference>
<dbReference type="CDD" id="cd17477">
    <property type="entry name" value="MFS_YcaD_like"/>
    <property type="match status" value="1"/>
</dbReference>
<feature type="transmembrane region" description="Helical" evidence="7">
    <location>
        <begin position="78"/>
        <end position="101"/>
    </location>
</feature>
<evidence type="ECO:0000256" key="1">
    <source>
        <dbReference type="ARBA" id="ARBA00004651"/>
    </source>
</evidence>
<dbReference type="Pfam" id="PF07690">
    <property type="entry name" value="MFS_1"/>
    <property type="match status" value="1"/>
</dbReference>
<evidence type="ECO:0000259" key="8">
    <source>
        <dbReference type="PROSITE" id="PS50850"/>
    </source>
</evidence>
<reference evidence="9 11" key="1">
    <citation type="submission" date="2017-06" db="EMBL/GenBank/DDBJ databases">
        <title>Complete genome sequence of Shewanella marisflavi EP1 associated with anaerobic 2,4-dinitrotoluene reduction and salt tolerance.</title>
        <authorList>
            <person name="Huang J."/>
        </authorList>
    </citation>
    <scope>NUCLEOTIDE SEQUENCE [LARGE SCALE GENOMIC DNA]</scope>
    <source>
        <strain evidence="9 11">EP1</strain>
    </source>
</reference>
<evidence type="ECO:0000256" key="7">
    <source>
        <dbReference type="SAM" id="Phobius"/>
    </source>
</evidence>
<feature type="transmembrane region" description="Helical" evidence="7">
    <location>
        <begin position="298"/>
        <end position="317"/>
    </location>
</feature>
<dbReference type="PROSITE" id="PS50850">
    <property type="entry name" value="MFS"/>
    <property type="match status" value="1"/>
</dbReference>
<keyword evidence="2" id="KW-0813">Transport</keyword>
<reference evidence="10 12" key="2">
    <citation type="submission" date="2019-06" db="EMBL/GenBank/DDBJ databases">
        <title>Complete genome of Shewanella marisflavi ECSMB14101, a mussel settlement-inducing bacterium isolated from East China Sea.</title>
        <authorList>
            <person name="Yang J."/>
            <person name="Liang X."/>
            <person name="Chang R."/>
            <person name="Peng L."/>
        </authorList>
    </citation>
    <scope>NUCLEOTIDE SEQUENCE [LARGE SCALE GENOMIC DNA]</scope>
    <source>
        <strain evidence="10 12">ECSMB14101</strain>
    </source>
</reference>
<dbReference type="EMBL" id="CP022272">
    <property type="protein sequence ID" value="ASJ98040.1"/>
    <property type="molecule type" value="Genomic_DNA"/>
</dbReference>
<dbReference type="InterPro" id="IPR047200">
    <property type="entry name" value="MFS_YcaD-like"/>
</dbReference>
<dbReference type="InterPro" id="IPR020846">
    <property type="entry name" value="MFS_dom"/>
</dbReference>
<dbReference type="SUPFAM" id="SSF103473">
    <property type="entry name" value="MFS general substrate transporter"/>
    <property type="match status" value="1"/>
</dbReference>
<dbReference type="PANTHER" id="PTHR23521">
    <property type="entry name" value="TRANSPORTER MFS SUPERFAMILY"/>
    <property type="match status" value="1"/>
</dbReference>
<proteinExistence type="predicted"/>
<dbReference type="Gene3D" id="1.20.1250.20">
    <property type="entry name" value="MFS general substrate transporter like domains"/>
    <property type="match status" value="2"/>
</dbReference>
<evidence type="ECO:0000313" key="10">
    <source>
        <dbReference type="EMBL" id="QDF76613.1"/>
    </source>
</evidence>